<feature type="compositionally biased region" description="Basic and acidic residues" evidence="1">
    <location>
        <begin position="242"/>
        <end position="257"/>
    </location>
</feature>
<feature type="region of interest" description="Disordered" evidence="1">
    <location>
        <begin position="79"/>
        <end position="166"/>
    </location>
</feature>
<evidence type="ECO:0000256" key="1">
    <source>
        <dbReference type="SAM" id="MobiDB-lite"/>
    </source>
</evidence>
<feature type="compositionally biased region" description="Acidic residues" evidence="1">
    <location>
        <begin position="593"/>
        <end position="607"/>
    </location>
</feature>
<sequence>MAKNPLEDALAAASLTPKPSFDRKVGKKEMKRKTRSASNITEKQSSVVASTRRKRSFREFVHDEIDSEAVLPKLVWKNQKSNQKQAQYQSSLKQQIGKKSSESDRLDTLNKSTLSSGLLQPPSVASVANKRLATDAGRKIKKSPEAQDGISQTNQSGNSAAKADQEKEVVSLCNSNKCANSEKKGDCIPPKVISTNMKASQKKKRKRKNRKFVMKANVDDLFIETNGFSSANTAKTDFTSASKEESKQEKNVDKALNENKNISDIGQSQTSGLEAALHQVEDKDFISTDKSIDETQVLESVDVTNMHHTFSKLIDQAARDQWELLEVGKLVRLFASTWEFDDEKTAVFILQHCPELVNLDFLEGLNLKIRSADIFSILDHGSGNMNVLLNKTTSLIENHAVKTSDPAFLSFLNKVLIPRGQEEYQDIDGVTEPTDLPDQNGIIKTLIKVMESCTHVCDVGVILQSVYESWPFDRVVSLVQVLLLSPIFDDLEGSDRDLLPFLPRGIEARLEFPNRMDDEDADENGNLKGWIVDDEDGEIDTKGNNHTSGSENDNDDSDSDSAVQSGESDSDEEKAAAGWNPQRRTASNRFVMDEAEEGDDTEDDDDTSKEICDAD</sequence>
<feature type="compositionally biased region" description="Polar residues" evidence="1">
    <location>
        <begin position="149"/>
        <end position="159"/>
    </location>
</feature>
<name>F0W365_9STRA</name>
<feature type="region of interest" description="Disordered" evidence="1">
    <location>
        <begin position="1"/>
        <end position="55"/>
    </location>
</feature>
<feature type="compositionally biased region" description="Basic and acidic residues" evidence="1">
    <location>
        <begin position="132"/>
        <end position="145"/>
    </location>
</feature>
<reference evidence="2" key="1">
    <citation type="journal article" date="2011" name="PLoS Biol.">
        <title>Gene gain and loss during evolution of obligate parasitism in the white rust pathogen of Arabidopsis thaliana.</title>
        <authorList>
            <person name="Kemen E."/>
            <person name="Gardiner A."/>
            <person name="Schultz-Larsen T."/>
            <person name="Kemen A.C."/>
            <person name="Balmuth A.L."/>
            <person name="Robert-Seilaniantz A."/>
            <person name="Bailey K."/>
            <person name="Holub E."/>
            <person name="Studholme D.J."/>
            <person name="Maclean D."/>
            <person name="Jones J.D."/>
        </authorList>
    </citation>
    <scope>NUCLEOTIDE SEQUENCE</scope>
</reference>
<protein>
    <submittedName>
        <fullName evidence="2">Uncharacterized protein AlNc14C12G1442</fullName>
    </submittedName>
</protein>
<feature type="region of interest" description="Disordered" evidence="1">
    <location>
        <begin position="237"/>
        <end position="265"/>
    </location>
</feature>
<feature type="compositionally biased region" description="Polar residues" evidence="1">
    <location>
        <begin position="109"/>
        <end position="118"/>
    </location>
</feature>
<proteinExistence type="predicted"/>
<dbReference type="AlphaFoldDB" id="F0W365"/>
<dbReference type="EMBL" id="FR824057">
    <property type="protein sequence ID" value="CCA15505.1"/>
    <property type="molecule type" value="Genomic_DNA"/>
</dbReference>
<feature type="compositionally biased region" description="Basic and acidic residues" evidence="1">
    <location>
        <begin position="99"/>
        <end position="108"/>
    </location>
</feature>
<feature type="compositionally biased region" description="Polar residues" evidence="1">
    <location>
        <begin position="36"/>
        <end position="49"/>
    </location>
</feature>
<gene>
    <name evidence="2" type="primary">AlNc14C12G1442</name>
    <name evidence="2" type="ORF">ALNC14_016480</name>
</gene>
<dbReference type="HOGENOM" id="CLU_444397_0_0_1"/>
<feature type="region of interest" description="Disordered" evidence="1">
    <location>
        <begin position="513"/>
        <end position="615"/>
    </location>
</feature>
<organism evidence="2">
    <name type="scientific">Albugo laibachii Nc14</name>
    <dbReference type="NCBI Taxonomy" id="890382"/>
    <lineage>
        <taxon>Eukaryota</taxon>
        <taxon>Sar</taxon>
        <taxon>Stramenopiles</taxon>
        <taxon>Oomycota</taxon>
        <taxon>Peronosporomycetes</taxon>
        <taxon>Albuginales</taxon>
        <taxon>Albuginaceae</taxon>
        <taxon>Albugo</taxon>
    </lineage>
</organism>
<evidence type="ECO:0000313" key="2">
    <source>
        <dbReference type="EMBL" id="CCA15505.1"/>
    </source>
</evidence>
<reference evidence="2" key="2">
    <citation type="submission" date="2011-02" db="EMBL/GenBank/DDBJ databases">
        <authorList>
            <person name="MacLean D."/>
        </authorList>
    </citation>
    <scope>NUCLEOTIDE SEQUENCE</scope>
</reference>
<feature type="compositionally biased region" description="Polar residues" evidence="1">
    <location>
        <begin position="79"/>
        <end position="98"/>
    </location>
</feature>
<accession>F0W365</accession>